<organism evidence="2">
    <name type="scientific">Rhizophora mucronata</name>
    <name type="common">Asiatic mangrove</name>
    <dbReference type="NCBI Taxonomy" id="61149"/>
    <lineage>
        <taxon>Eukaryota</taxon>
        <taxon>Viridiplantae</taxon>
        <taxon>Streptophyta</taxon>
        <taxon>Embryophyta</taxon>
        <taxon>Tracheophyta</taxon>
        <taxon>Spermatophyta</taxon>
        <taxon>Magnoliopsida</taxon>
        <taxon>eudicotyledons</taxon>
        <taxon>Gunneridae</taxon>
        <taxon>Pentapetalae</taxon>
        <taxon>rosids</taxon>
        <taxon>fabids</taxon>
        <taxon>Malpighiales</taxon>
        <taxon>Rhizophoraceae</taxon>
        <taxon>Rhizophora</taxon>
    </lineage>
</organism>
<feature type="compositionally biased region" description="Polar residues" evidence="1">
    <location>
        <begin position="1"/>
        <end position="13"/>
    </location>
</feature>
<reference evidence="2" key="1">
    <citation type="submission" date="2018-02" db="EMBL/GenBank/DDBJ databases">
        <title>Rhizophora mucronata_Transcriptome.</title>
        <authorList>
            <person name="Meera S.P."/>
            <person name="Sreeshan A."/>
            <person name="Augustine A."/>
        </authorList>
    </citation>
    <scope>NUCLEOTIDE SEQUENCE</scope>
    <source>
        <tissue evidence="2">Leaf</tissue>
    </source>
</reference>
<proteinExistence type="predicted"/>
<feature type="region of interest" description="Disordered" evidence="1">
    <location>
        <begin position="1"/>
        <end position="35"/>
    </location>
</feature>
<dbReference type="AlphaFoldDB" id="A0A2P2NMK6"/>
<protein>
    <submittedName>
        <fullName evidence="2">Uncharacterized protein</fullName>
    </submittedName>
</protein>
<evidence type="ECO:0000256" key="1">
    <source>
        <dbReference type="SAM" id="MobiDB-lite"/>
    </source>
</evidence>
<dbReference type="EMBL" id="GGEC01063264">
    <property type="protein sequence ID" value="MBX43748.1"/>
    <property type="molecule type" value="Transcribed_RNA"/>
</dbReference>
<sequence>MITNPFQANSRVASITPHHCGSPLETRNAPSKIQT</sequence>
<name>A0A2P2NMK6_RHIMU</name>
<evidence type="ECO:0000313" key="2">
    <source>
        <dbReference type="EMBL" id="MBX43748.1"/>
    </source>
</evidence>
<accession>A0A2P2NMK6</accession>